<dbReference type="GO" id="GO:0008360">
    <property type="term" value="P:regulation of cell shape"/>
    <property type="evidence" value="ECO:0007669"/>
    <property type="project" value="UniProtKB-KW"/>
</dbReference>
<dbReference type="InterPro" id="IPR011923">
    <property type="entry name" value="RodA/MrdB"/>
</dbReference>
<sequence precursor="true">MYVLEKSKDFNFFKKFDYLLFLAVIILSIVGAFVVSSAVNPMNNGKRIIIVHVGAIIVGIVVSIIISLIDYKDYRTLGIFFYITTGLLVYVLFAGTGDQLGSRSWIDLGFITFQPADLAKITYILLASVFLERIYDDQKNKKANIFKFLIYSAIPIGLIILQKDFGTALVFIFIFFVLVFICGIAYKYLVIMATAFLLSTPFVWFFLLNDNRRKRILVFLNPELDPLDAGYNVIRSKLAIGSGQIYGKGLYKGIQTQNQSVPVSESDFIFSVVGEELGFIGAIIVIVLICIILMRCLYIARKSRDSYGMFVASGIAAMWAFHSMENIGMSVGVLPVTGIPLPFVSAGGSYMVTCYVAVGIVLSISMRRKKEIFNSSD</sequence>
<feature type="transmembrane region" description="Helical" evidence="6">
    <location>
        <begin position="189"/>
        <end position="207"/>
    </location>
</feature>
<dbReference type="GO" id="GO:0032153">
    <property type="term" value="C:cell division site"/>
    <property type="evidence" value="ECO:0007669"/>
    <property type="project" value="TreeGrafter"/>
</dbReference>
<keyword evidence="8" id="KW-1185">Reference proteome</keyword>
<dbReference type="Pfam" id="PF01098">
    <property type="entry name" value="FTSW_RODA_SPOVE"/>
    <property type="match status" value="1"/>
</dbReference>
<dbReference type="NCBIfam" id="TIGR02210">
    <property type="entry name" value="rodA_shape"/>
    <property type="match status" value="1"/>
</dbReference>
<evidence type="ECO:0000256" key="6">
    <source>
        <dbReference type="SAM" id="Phobius"/>
    </source>
</evidence>
<dbReference type="OrthoDB" id="9812661at2"/>
<dbReference type="eggNOG" id="COG0772">
    <property type="taxonomic scope" value="Bacteria"/>
</dbReference>
<dbReference type="Proteomes" id="UP000005435">
    <property type="component" value="Chromosome"/>
</dbReference>
<evidence type="ECO:0000313" key="7">
    <source>
        <dbReference type="EMBL" id="AEV69004.1"/>
    </source>
</evidence>
<feature type="transmembrane region" description="Helical" evidence="6">
    <location>
        <begin position="277"/>
        <end position="300"/>
    </location>
</feature>
<dbReference type="EMBL" id="CP003065">
    <property type="protein sequence ID" value="AEV69004.1"/>
    <property type="molecule type" value="Genomic_DNA"/>
</dbReference>
<dbReference type="GO" id="GO:0051301">
    <property type="term" value="P:cell division"/>
    <property type="evidence" value="ECO:0007669"/>
    <property type="project" value="InterPro"/>
</dbReference>
<accession>G8LZ60</accession>
<organism evidence="7 8">
    <name type="scientific">Acetivibrio clariflavus (strain DSM 19732 / NBRC 101661 / EBR45)</name>
    <name type="common">Clostridium clariflavum</name>
    <dbReference type="NCBI Taxonomy" id="720554"/>
    <lineage>
        <taxon>Bacteria</taxon>
        <taxon>Bacillati</taxon>
        <taxon>Bacillota</taxon>
        <taxon>Clostridia</taxon>
        <taxon>Eubacteriales</taxon>
        <taxon>Oscillospiraceae</taxon>
        <taxon>Acetivibrio</taxon>
    </lineage>
</organism>
<name>G8LZ60_ACECE</name>
<keyword evidence="2 6" id="KW-0812">Transmembrane</keyword>
<keyword evidence="5 6" id="KW-0472">Membrane</keyword>
<dbReference type="InterPro" id="IPR001182">
    <property type="entry name" value="FtsW/RodA"/>
</dbReference>
<proteinExistence type="predicted"/>
<dbReference type="RefSeq" id="WP_014255572.1">
    <property type="nucleotide sequence ID" value="NC_016627.1"/>
</dbReference>
<feature type="transmembrane region" description="Helical" evidence="6">
    <location>
        <begin position="344"/>
        <end position="364"/>
    </location>
</feature>
<feature type="transmembrane region" description="Helical" evidence="6">
    <location>
        <begin position="48"/>
        <end position="69"/>
    </location>
</feature>
<dbReference type="KEGG" id="ccl:Clocl_2429"/>
<dbReference type="STRING" id="720554.Clocl_2429"/>
<evidence type="ECO:0000256" key="3">
    <source>
        <dbReference type="ARBA" id="ARBA00022960"/>
    </source>
</evidence>
<reference evidence="7 8" key="2">
    <citation type="journal article" date="2012" name="Stand. Genomic Sci.">
        <title>Complete Genome Sequence of Clostridium clariflavum DSM 19732.</title>
        <authorList>
            <person name="Izquierdo J.A."/>
            <person name="Goodwin L."/>
            <person name="Davenport K.W."/>
            <person name="Teshima H."/>
            <person name="Bruce D."/>
            <person name="Detter C."/>
            <person name="Tapia R."/>
            <person name="Han S."/>
            <person name="Land M."/>
            <person name="Hauser L."/>
            <person name="Jeffries C.D."/>
            <person name="Han J."/>
            <person name="Pitluck S."/>
            <person name="Nolan M."/>
            <person name="Chen A."/>
            <person name="Huntemann M."/>
            <person name="Mavromatis K."/>
            <person name="Mikhailova N."/>
            <person name="Liolios K."/>
            <person name="Woyke T."/>
            <person name="Lynd L.R."/>
        </authorList>
    </citation>
    <scope>NUCLEOTIDE SEQUENCE [LARGE SCALE GENOMIC DNA]</scope>
    <source>
        <strain evidence="8">DSM 19732 / NBRC 101661 / EBR45</strain>
    </source>
</reference>
<keyword evidence="4 6" id="KW-1133">Transmembrane helix</keyword>
<keyword evidence="3" id="KW-0133">Cell shape</keyword>
<reference evidence="8" key="1">
    <citation type="submission" date="2011-12" db="EMBL/GenBank/DDBJ databases">
        <title>Complete sequence of Clostridium clariflavum DSM 19732.</title>
        <authorList>
            <consortium name="US DOE Joint Genome Institute"/>
            <person name="Lucas S."/>
            <person name="Han J."/>
            <person name="Lapidus A."/>
            <person name="Cheng J.-F."/>
            <person name="Goodwin L."/>
            <person name="Pitluck S."/>
            <person name="Peters L."/>
            <person name="Teshima H."/>
            <person name="Detter J.C."/>
            <person name="Han C."/>
            <person name="Tapia R."/>
            <person name="Land M."/>
            <person name="Hauser L."/>
            <person name="Kyrpides N."/>
            <person name="Ivanova N."/>
            <person name="Pagani I."/>
            <person name="Kitzmiller T."/>
            <person name="Lynd L."/>
            <person name="Izquierdo J."/>
            <person name="Woyke T."/>
        </authorList>
    </citation>
    <scope>NUCLEOTIDE SEQUENCE [LARGE SCALE GENOMIC DNA]</scope>
    <source>
        <strain evidence="8">DSM 19732 / NBRC 101661 / EBR45</strain>
    </source>
</reference>
<dbReference type="HOGENOM" id="CLU_029243_2_2_9"/>
<feature type="transmembrane region" description="Helical" evidence="6">
    <location>
        <begin position="307"/>
        <end position="324"/>
    </location>
</feature>
<dbReference type="PANTHER" id="PTHR30474">
    <property type="entry name" value="CELL CYCLE PROTEIN"/>
    <property type="match status" value="1"/>
</dbReference>
<evidence type="ECO:0000256" key="5">
    <source>
        <dbReference type="ARBA" id="ARBA00023136"/>
    </source>
</evidence>
<evidence type="ECO:0000313" key="8">
    <source>
        <dbReference type="Proteomes" id="UP000005435"/>
    </source>
</evidence>
<feature type="transmembrane region" description="Helical" evidence="6">
    <location>
        <begin position="108"/>
        <end position="131"/>
    </location>
</feature>
<feature type="transmembrane region" description="Helical" evidence="6">
    <location>
        <begin position="143"/>
        <end position="161"/>
    </location>
</feature>
<dbReference type="GO" id="GO:0005886">
    <property type="term" value="C:plasma membrane"/>
    <property type="evidence" value="ECO:0007669"/>
    <property type="project" value="TreeGrafter"/>
</dbReference>
<comment type="subcellular location">
    <subcellularLocation>
        <location evidence="1">Membrane</location>
        <topology evidence="1">Multi-pass membrane protein</topology>
    </subcellularLocation>
</comment>
<evidence type="ECO:0000256" key="4">
    <source>
        <dbReference type="ARBA" id="ARBA00022989"/>
    </source>
</evidence>
<feature type="transmembrane region" description="Helical" evidence="6">
    <location>
        <begin position="16"/>
        <end position="36"/>
    </location>
</feature>
<feature type="transmembrane region" description="Helical" evidence="6">
    <location>
        <begin position="76"/>
        <end position="96"/>
    </location>
</feature>
<dbReference type="AlphaFoldDB" id="G8LZ60"/>
<feature type="transmembrane region" description="Helical" evidence="6">
    <location>
        <begin position="167"/>
        <end position="184"/>
    </location>
</feature>
<dbReference type="SMR" id="G8LZ60"/>
<dbReference type="PANTHER" id="PTHR30474:SF1">
    <property type="entry name" value="PEPTIDOGLYCAN GLYCOSYLTRANSFERASE MRDB"/>
    <property type="match status" value="1"/>
</dbReference>
<evidence type="ECO:0000256" key="1">
    <source>
        <dbReference type="ARBA" id="ARBA00004141"/>
    </source>
</evidence>
<protein>
    <submittedName>
        <fullName evidence="7">Rod shape-determining protein RodA</fullName>
    </submittedName>
</protein>
<gene>
    <name evidence="7" type="ordered locus">Clocl_2429</name>
</gene>
<dbReference type="GO" id="GO:0015648">
    <property type="term" value="F:lipid-linked peptidoglycan transporter activity"/>
    <property type="evidence" value="ECO:0007669"/>
    <property type="project" value="TreeGrafter"/>
</dbReference>
<evidence type="ECO:0000256" key="2">
    <source>
        <dbReference type="ARBA" id="ARBA00022692"/>
    </source>
</evidence>